<proteinExistence type="inferred from homology"/>
<keyword evidence="5" id="KW-0812">Transmembrane</keyword>
<dbReference type="AlphaFoldDB" id="A0AAN7SQR8"/>
<comment type="subcellular location">
    <subcellularLocation>
        <location evidence="1">Secreted</location>
    </subcellularLocation>
</comment>
<dbReference type="GO" id="GO:0005615">
    <property type="term" value="C:extracellular space"/>
    <property type="evidence" value="ECO:0007669"/>
    <property type="project" value="TreeGrafter"/>
</dbReference>
<dbReference type="SUPFAM" id="SSF47565">
    <property type="entry name" value="Insect pheromone/odorant-binding proteins"/>
    <property type="match status" value="1"/>
</dbReference>
<feature type="transmembrane region" description="Helical" evidence="5">
    <location>
        <begin position="69"/>
        <end position="86"/>
    </location>
</feature>
<evidence type="ECO:0000313" key="6">
    <source>
        <dbReference type="EMBL" id="KAK4878880.1"/>
    </source>
</evidence>
<dbReference type="GO" id="GO:0007608">
    <property type="term" value="P:sensory perception of smell"/>
    <property type="evidence" value="ECO:0007669"/>
    <property type="project" value="TreeGrafter"/>
</dbReference>
<organism evidence="6 7">
    <name type="scientific">Aquatica leii</name>
    <dbReference type="NCBI Taxonomy" id="1421715"/>
    <lineage>
        <taxon>Eukaryota</taxon>
        <taxon>Metazoa</taxon>
        <taxon>Ecdysozoa</taxon>
        <taxon>Arthropoda</taxon>
        <taxon>Hexapoda</taxon>
        <taxon>Insecta</taxon>
        <taxon>Pterygota</taxon>
        <taxon>Neoptera</taxon>
        <taxon>Endopterygota</taxon>
        <taxon>Coleoptera</taxon>
        <taxon>Polyphaga</taxon>
        <taxon>Elateriformia</taxon>
        <taxon>Elateroidea</taxon>
        <taxon>Lampyridae</taxon>
        <taxon>Luciolinae</taxon>
        <taxon>Aquatica</taxon>
    </lineage>
</organism>
<dbReference type="Pfam" id="PF01395">
    <property type="entry name" value="PBP_GOBP"/>
    <property type="match status" value="1"/>
</dbReference>
<reference evidence="7" key="1">
    <citation type="submission" date="2023-01" db="EMBL/GenBank/DDBJ databases">
        <title>Key to firefly adult light organ development and bioluminescence: homeobox transcription factors regulate luciferase expression and transportation to peroxisome.</title>
        <authorList>
            <person name="Fu X."/>
        </authorList>
    </citation>
    <scope>NUCLEOTIDE SEQUENCE [LARGE SCALE GENOMIC DNA]</scope>
</reference>
<dbReference type="SMART" id="SM00708">
    <property type="entry name" value="PhBP"/>
    <property type="match status" value="1"/>
</dbReference>
<keyword evidence="4" id="KW-0732">Signal</keyword>
<dbReference type="PANTHER" id="PTHR11857">
    <property type="entry name" value="ODORANT BINDING PROTEIN-RELATED"/>
    <property type="match status" value="1"/>
</dbReference>
<gene>
    <name evidence="6" type="ORF">RN001_011386</name>
</gene>
<name>A0AAN7SQR8_9COLE</name>
<evidence type="ECO:0000256" key="4">
    <source>
        <dbReference type="ARBA" id="ARBA00022729"/>
    </source>
</evidence>
<sequence>MTNLTEFSSTVIILTFTSTRTGIAAFFNIGSKFERLGAKDQLSKDEKDVSSSKDEDKNFLIVQRVTNMLFQRILFALIVYASLVLSKKLPDNVTKNWDAIKKSYYDTCVSESNASKEDLSKLYDEGYLPKTKETRCYLKCIFVNLKYLKSDGDFDLETLIANEPYITNEMSKKCADEASSESDLCEKSYVFGSCILNSLVV</sequence>
<evidence type="ECO:0000313" key="7">
    <source>
        <dbReference type="Proteomes" id="UP001353858"/>
    </source>
</evidence>
<evidence type="ECO:0000256" key="3">
    <source>
        <dbReference type="ARBA" id="ARBA00022525"/>
    </source>
</evidence>
<evidence type="ECO:0000256" key="5">
    <source>
        <dbReference type="SAM" id="Phobius"/>
    </source>
</evidence>
<dbReference type="Gene3D" id="1.10.238.20">
    <property type="entry name" value="Pheromone/general odorant binding protein domain"/>
    <property type="match status" value="1"/>
</dbReference>
<accession>A0AAN7SQR8</accession>
<dbReference type="InterPro" id="IPR006170">
    <property type="entry name" value="PBP/GOBP"/>
</dbReference>
<dbReference type="EMBL" id="JARPUR010000004">
    <property type="protein sequence ID" value="KAK4878880.1"/>
    <property type="molecule type" value="Genomic_DNA"/>
</dbReference>
<keyword evidence="5" id="KW-0472">Membrane</keyword>
<dbReference type="Proteomes" id="UP001353858">
    <property type="component" value="Unassembled WGS sequence"/>
</dbReference>
<keyword evidence="7" id="KW-1185">Reference proteome</keyword>
<keyword evidence="5" id="KW-1133">Transmembrane helix</keyword>
<protein>
    <submittedName>
        <fullName evidence="6">Uncharacterized protein</fullName>
    </submittedName>
</protein>
<dbReference type="CDD" id="cd23992">
    <property type="entry name" value="PBP_GOBP"/>
    <property type="match status" value="1"/>
</dbReference>
<dbReference type="InterPro" id="IPR036728">
    <property type="entry name" value="PBP_GOBP_sf"/>
</dbReference>
<dbReference type="GO" id="GO:0005549">
    <property type="term" value="F:odorant binding"/>
    <property type="evidence" value="ECO:0007669"/>
    <property type="project" value="InterPro"/>
</dbReference>
<dbReference type="PANTHER" id="PTHR11857:SF43">
    <property type="entry name" value="GEO07291P1-RELATED"/>
    <property type="match status" value="1"/>
</dbReference>
<comment type="caution">
    <text evidence="6">The sequence shown here is derived from an EMBL/GenBank/DDBJ whole genome shotgun (WGS) entry which is preliminary data.</text>
</comment>
<comment type="similarity">
    <text evidence="2">Belongs to the PBP/GOBP family.</text>
</comment>
<evidence type="ECO:0000256" key="1">
    <source>
        <dbReference type="ARBA" id="ARBA00004613"/>
    </source>
</evidence>
<evidence type="ECO:0000256" key="2">
    <source>
        <dbReference type="ARBA" id="ARBA00008098"/>
    </source>
</evidence>
<keyword evidence="3" id="KW-0964">Secreted</keyword>